<dbReference type="AlphaFoldDB" id="A0A6J5W0P7"/>
<dbReference type="OrthoDB" id="1194397at2759"/>
<keyword evidence="2" id="KW-1185">Reference proteome</keyword>
<protein>
    <submittedName>
        <fullName evidence="1">Uncharacterized protein</fullName>
    </submittedName>
</protein>
<proteinExistence type="predicted"/>
<evidence type="ECO:0000313" key="2">
    <source>
        <dbReference type="Proteomes" id="UP000507245"/>
    </source>
</evidence>
<evidence type="ECO:0000313" key="1">
    <source>
        <dbReference type="EMBL" id="CAB4294053.1"/>
    </source>
</evidence>
<accession>A0A6J5W0P7</accession>
<name>A0A6J5W0P7_PRUAR</name>
<dbReference type="EMBL" id="CAEKKB010000001">
    <property type="protein sequence ID" value="CAB4294053.1"/>
    <property type="molecule type" value="Genomic_DNA"/>
</dbReference>
<gene>
    <name evidence="1" type="ORF">ORAREDHAP_LOCUS3695</name>
</gene>
<dbReference type="Proteomes" id="UP000507245">
    <property type="component" value="Unassembled WGS sequence"/>
</dbReference>
<reference evidence="2" key="1">
    <citation type="journal article" date="2020" name="Genome Biol.">
        <title>Gamete binning: chromosome-level and haplotype-resolved genome assembly enabled by high-throughput single-cell sequencing of gamete genomes.</title>
        <authorList>
            <person name="Campoy J.A."/>
            <person name="Sun H."/>
            <person name="Goel M."/>
            <person name="Jiao W.-B."/>
            <person name="Folz-Donahue K."/>
            <person name="Wang N."/>
            <person name="Rubio M."/>
            <person name="Liu C."/>
            <person name="Kukat C."/>
            <person name="Ruiz D."/>
            <person name="Huettel B."/>
            <person name="Schneeberger K."/>
        </authorList>
    </citation>
    <scope>NUCLEOTIDE SEQUENCE [LARGE SCALE GENOMIC DNA]</scope>
    <source>
        <strain evidence="2">cv. Rojo Pasion</strain>
    </source>
</reference>
<dbReference type="SUPFAM" id="SSF51197">
    <property type="entry name" value="Clavaminate synthase-like"/>
    <property type="match status" value="1"/>
</dbReference>
<sequence length="180" mass="20732">MVATNPSEIPTKYDRESELKAFDDTKEEATQLSIPVIDLEGLEFDSPTKRKEIVAKGWGTWVFEQDTDVKKQFYTREYFQPLVYSSNPDLYSSPATNWRDTFMCYIMSSGLVGLGNLISIKRQIQECRAQGSGKPCRSKNIGDKLLYDRYATIAETLWTYQRVMIRRQPSKVQGDNYKGL</sequence>
<organism evidence="1 2">
    <name type="scientific">Prunus armeniaca</name>
    <name type="common">Apricot</name>
    <name type="synonym">Armeniaca vulgaris</name>
    <dbReference type="NCBI Taxonomy" id="36596"/>
    <lineage>
        <taxon>Eukaryota</taxon>
        <taxon>Viridiplantae</taxon>
        <taxon>Streptophyta</taxon>
        <taxon>Embryophyta</taxon>
        <taxon>Tracheophyta</taxon>
        <taxon>Spermatophyta</taxon>
        <taxon>Magnoliopsida</taxon>
        <taxon>eudicotyledons</taxon>
        <taxon>Gunneridae</taxon>
        <taxon>Pentapetalae</taxon>
        <taxon>rosids</taxon>
        <taxon>fabids</taxon>
        <taxon>Rosales</taxon>
        <taxon>Rosaceae</taxon>
        <taxon>Amygdaloideae</taxon>
        <taxon>Amygdaleae</taxon>
        <taxon>Prunus</taxon>
    </lineage>
</organism>